<dbReference type="Proteomes" id="UP000077824">
    <property type="component" value="Chromosome"/>
</dbReference>
<dbReference type="EMBL" id="CP015199">
    <property type="protein sequence ID" value="ANF50675.1"/>
    <property type="molecule type" value="Genomic_DNA"/>
</dbReference>
<protein>
    <submittedName>
        <fullName evidence="2">Uncharacterized protein</fullName>
    </submittedName>
</protein>
<accession>A0A172XV16</accession>
<name>A0A172XV16_9FLAO</name>
<evidence type="ECO:0000256" key="1">
    <source>
        <dbReference type="SAM" id="SignalP"/>
    </source>
</evidence>
<proteinExistence type="predicted"/>
<keyword evidence="3" id="KW-1185">Reference proteome</keyword>
<feature type="chain" id="PRO_5008003823" evidence="1">
    <location>
        <begin position="19"/>
        <end position="190"/>
    </location>
</feature>
<keyword evidence="1" id="KW-0732">Signal</keyword>
<dbReference type="AlphaFoldDB" id="A0A172XV16"/>
<organism evidence="2 3">
    <name type="scientific">Chryseobacterium glaciei</name>
    <dbReference type="NCBI Taxonomy" id="1685010"/>
    <lineage>
        <taxon>Bacteria</taxon>
        <taxon>Pseudomonadati</taxon>
        <taxon>Bacteroidota</taxon>
        <taxon>Flavobacteriia</taxon>
        <taxon>Flavobacteriales</taxon>
        <taxon>Weeksellaceae</taxon>
        <taxon>Chryseobacterium group</taxon>
        <taxon>Chryseobacterium</taxon>
    </lineage>
</organism>
<dbReference type="RefSeq" id="WP_066753945.1">
    <property type="nucleotide sequence ID" value="NZ_CP015199.1"/>
</dbReference>
<reference evidence="2 3" key="1">
    <citation type="submission" date="2016-04" db="EMBL/GenBank/DDBJ databases">
        <title>Complete Genome Sequence of Chryseobacterium sp. IHBB 10212.</title>
        <authorList>
            <person name="Pal M."/>
            <person name="Swarnkar M.K."/>
            <person name="Kaushal K."/>
            <person name="Chhibber S."/>
            <person name="Singh A.K."/>
            <person name="Gulati A."/>
        </authorList>
    </citation>
    <scope>NUCLEOTIDE SEQUENCE [LARGE SCALE GENOMIC DNA]</scope>
    <source>
        <strain evidence="2 3">IHBB 10212</strain>
    </source>
</reference>
<sequence>MKKLLLLATFIASYCVYAQTTPPPIYIQNYTPNYVEYNLIKSNLGSPTTGCTPNLEARTVTNNLLKLGYTNDPSVSIDANYDGNVNNTFAFNAAYPSTPQVGRWIANSNFAAPYYAPAGVLNVFSNVTTWTGIKFGVQDQSGVNVGGYYFLGQFCGSTTVYSDLTGNVIPPSMTDAVLFTVGGATWVVIF</sequence>
<dbReference type="STRING" id="1685010.A0O34_09135"/>
<evidence type="ECO:0000313" key="3">
    <source>
        <dbReference type="Proteomes" id="UP000077824"/>
    </source>
</evidence>
<gene>
    <name evidence="2" type="ORF">A0O34_09135</name>
</gene>
<feature type="signal peptide" evidence="1">
    <location>
        <begin position="1"/>
        <end position="18"/>
    </location>
</feature>
<evidence type="ECO:0000313" key="2">
    <source>
        <dbReference type="EMBL" id="ANF50675.1"/>
    </source>
</evidence>
<dbReference type="OrthoDB" id="1243632at2"/>
<dbReference type="KEGG" id="chh:A0O34_09135"/>